<dbReference type="PANTHER" id="PTHR34109:SF1">
    <property type="entry name" value="VOC DOMAIN-CONTAINING PROTEIN"/>
    <property type="match status" value="1"/>
</dbReference>
<dbReference type="PANTHER" id="PTHR34109">
    <property type="entry name" value="BNAUNNG04460D PROTEIN-RELATED"/>
    <property type="match status" value="1"/>
</dbReference>
<sequence>MNANSSEAAAPRLFPTMRCRDADAMIRWLTSVVGFTEHAVYREGGAVLHAELAYGSSLLMLGQHRDDDYGKLVGDLQGRRTDALYLAVDDPDALHEQVRAAGATIETPPYDTAYGSREFACRDPEGNLWSFGTYWPKV</sequence>
<dbReference type="InterPro" id="IPR037523">
    <property type="entry name" value="VOC_core"/>
</dbReference>
<dbReference type="Pfam" id="PF00903">
    <property type="entry name" value="Glyoxalase"/>
    <property type="match status" value="1"/>
</dbReference>
<dbReference type="InterPro" id="IPR004360">
    <property type="entry name" value="Glyas_Fos-R_dOase_dom"/>
</dbReference>
<dbReference type="RefSeq" id="WP_063639181.1">
    <property type="nucleotide sequence ID" value="NZ_CADILH010000004.1"/>
</dbReference>
<feature type="domain" description="VOC" evidence="1">
    <location>
        <begin position="11"/>
        <end position="134"/>
    </location>
</feature>
<dbReference type="AlphaFoldDB" id="A0A6S7F0P0"/>
<dbReference type="Proteomes" id="UP000494183">
    <property type="component" value="Unassembled WGS sequence"/>
</dbReference>
<organism evidence="2 3">
    <name type="scientific">Achromobacter insolitus</name>
    <dbReference type="NCBI Taxonomy" id="217204"/>
    <lineage>
        <taxon>Bacteria</taxon>
        <taxon>Pseudomonadati</taxon>
        <taxon>Pseudomonadota</taxon>
        <taxon>Betaproteobacteria</taxon>
        <taxon>Burkholderiales</taxon>
        <taxon>Alcaligenaceae</taxon>
        <taxon>Achromobacter</taxon>
    </lineage>
</organism>
<reference evidence="2 3" key="1">
    <citation type="submission" date="2020-04" db="EMBL/GenBank/DDBJ databases">
        <authorList>
            <person name="De Canck E."/>
        </authorList>
    </citation>
    <scope>NUCLEOTIDE SEQUENCE [LARGE SCALE GENOMIC DNA]</scope>
    <source>
        <strain evidence="2 3">LMG 6000</strain>
    </source>
</reference>
<dbReference type="InterPro" id="IPR029068">
    <property type="entry name" value="Glyas_Bleomycin-R_OHBP_Dase"/>
</dbReference>
<dbReference type="SUPFAM" id="SSF54593">
    <property type="entry name" value="Glyoxalase/Bleomycin resistance protein/Dihydroxybiphenyl dioxygenase"/>
    <property type="match status" value="1"/>
</dbReference>
<dbReference type="PROSITE" id="PS51819">
    <property type="entry name" value="VOC"/>
    <property type="match status" value="1"/>
</dbReference>
<dbReference type="EMBL" id="CADILH010000004">
    <property type="protein sequence ID" value="CAB3932262.1"/>
    <property type="molecule type" value="Genomic_DNA"/>
</dbReference>
<evidence type="ECO:0000313" key="2">
    <source>
        <dbReference type="EMBL" id="CAB3932262.1"/>
    </source>
</evidence>
<proteinExistence type="predicted"/>
<evidence type="ECO:0000313" key="3">
    <source>
        <dbReference type="Proteomes" id="UP000494183"/>
    </source>
</evidence>
<keyword evidence="3" id="KW-1185">Reference proteome</keyword>
<dbReference type="Gene3D" id="3.30.720.120">
    <property type="match status" value="1"/>
</dbReference>
<accession>A0A6S7F0P0</accession>
<dbReference type="OrthoDB" id="9806868at2"/>
<dbReference type="Gene3D" id="3.30.720.110">
    <property type="match status" value="1"/>
</dbReference>
<evidence type="ECO:0000259" key="1">
    <source>
        <dbReference type="PROSITE" id="PS51819"/>
    </source>
</evidence>
<protein>
    <recommendedName>
        <fullName evidence="1">VOC domain-containing protein</fullName>
    </recommendedName>
</protein>
<gene>
    <name evidence="2" type="ORF">LMG6000_02501</name>
</gene>
<name>A0A6S7F0P0_9BURK</name>